<organism evidence="1 2">
    <name type="scientific">Thermohalobaculum xanthum</name>
    <dbReference type="NCBI Taxonomy" id="2753746"/>
    <lineage>
        <taxon>Bacteria</taxon>
        <taxon>Pseudomonadati</taxon>
        <taxon>Pseudomonadota</taxon>
        <taxon>Alphaproteobacteria</taxon>
        <taxon>Rhodobacterales</taxon>
        <taxon>Paracoccaceae</taxon>
        <taxon>Thermohalobaculum</taxon>
    </lineage>
</organism>
<dbReference type="Proteomes" id="UP000655420">
    <property type="component" value="Unassembled WGS sequence"/>
</dbReference>
<accession>A0A8J7M9J8</accession>
<keyword evidence="2" id="KW-1185">Reference proteome</keyword>
<dbReference type="AlphaFoldDB" id="A0A8J7M9J8"/>
<protein>
    <submittedName>
        <fullName evidence="1">Uncharacterized protein</fullName>
    </submittedName>
</protein>
<proteinExistence type="predicted"/>
<dbReference type="RefSeq" id="WP_200612489.1">
    <property type="nucleotide sequence ID" value="NZ_JAEHHL010000010.1"/>
</dbReference>
<dbReference type="EMBL" id="JAEHHL010000010">
    <property type="protein sequence ID" value="MBK0400851.1"/>
    <property type="molecule type" value="Genomic_DNA"/>
</dbReference>
<gene>
    <name evidence="1" type="ORF">H0I76_16745</name>
</gene>
<evidence type="ECO:0000313" key="2">
    <source>
        <dbReference type="Proteomes" id="UP000655420"/>
    </source>
</evidence>
<name>A0A8J7M9J8_9RHOB</name>
<evidence type="ECO:0000313" key="1">
    <source>
        <dbReference type="EMBL" id="MBK0400851.1"/>
    </source>
</evidence>
<sequence length="67" mass="7869">MSEKREKFLSMSEKRKEKAVKAIAAIGNLSTPAYEWERAEVEQLLADLQAELDNTRGRFERTRRWKA</sequence>
<comment type="caution">
    <text evidence="1">The sequence shown here is derived from an EMBL/GenBank/DDBJ whole genome shotgun (WGS) entry which is preliminary data.</text>
</comment>
<reference evidence="1" key="1">
    <citation type="submission" date="2020-12" db="EMBL/GenBank/DDBJ databases">
        <title>Bacterial taxonomy.</title>
        <authorList>
            <person name="Pan X."/>
        </authorList>
    </citation>
    <scope>NUCLEOTIDE SEQUENCE</scope>
    <source>
        <strain evidence="1">M0105</strain>
    </source>
</reference>